<sequence>MRKPVVLMAPIVQNTEIAPGIYNMKLEAPDIAKTAEPGQFLHIRCSQALAPLLRRPISIADADEKNGRIDIIYRVVGEGTKLLSEKLPGEKADIIGPLGNGFYMPPKDSYPIIIAGGIGTAPILYLAKKIALKSNSSASVILGFTTESEIFGTDYLKCPGINLSITTDDGSFGYKGFPTDILENLLKSWKNAAPPIIYACGPKPLLVKIKEITQRENILAYLSLEQRMACGVGACLGCSVKSSFGGYKKVCKDGPVFKACEVELC</sequence>
<feature type="binding site" evidence="11 13">
    <location>
        <position position="235"/>
    </location>
    <ligand>
        <name>[2Fe-2S] cluster</name>
        <dbReference type="ChEBI" id="CHEBI:190135"/>
    </ligand>
</feature>
<dbReference type="CDD" id="cd06218">
    <property type="entry name" value="DHOD_e_trans"/>
    <property type="match status" value="1"/>
</dbReference>
<evidence type="ECO:0000256" key="13">
    <source>
        <dbReference type="PIRSR" id="PIRSR006816-2"/>
    </source>
</evidence>
<reference evidence="15" key="1">
    <citation type="journal article" date="2016" name="Genome Announc.">
        <title>Draft Genome Sequence of the Syntrophic Lactate-Degrading Bacterium Tepidanaerobacter syntrophicus JLT.</title>
        <authorList>
            <person name="Matsuura N."/>
            <person name="Ohashi A."/>
            <person name="Tourlousse D.M."/>
            <person name="Sekiguchi Y."/>
        </authorList>
    </citation>
    <scope>NUCLEOTIDE SEQUENCE [LARGE SCALE GENOMIC DNA]</scope>
    <source>
        <strain evidence="15">JL</strain>
    </source>
</reference>
<protein>
    <recommendedName>
        <fullName evidence="11">Dihydroorotate dehydrogenase B (NAD(+)), electron transfer subunit</fullName>
    </recommendedName>
    <alternativeName>
        <fullName evidence="11">Dihydroorotate oxidase B, electron transfer subunit</fullName>
    </alternativeName>
</protein>
<dbReference type="InterPro" id="IPR050353">
    <property type="entry name" value="PyrK_electron_transfer"/>
</dbReference>
<feature type="binding site" evidence="11 13">
    <location>
        <position position="230"/>
    </location>
    <ligand>
        <name>[2Fe-2S] cluster</name>
        <dbReference type="ChEBI" id="CHEBI:190135"/>
    </ligand>
</feature>
<dbReference type="Gene3D" id="3.40.50.80">
    <property type="entry name" value="Nucleotide-binding domain of ferredoxin-NADP reductase (FNR) module"/>
    <property type="match status" value="1"/>
</dbReference>
<keyword evidence="2 11" id="KW-0813">Transport</keyword>
<dbReference type="InterPro" id="IPR019480">
    <property type="entry name" value="Dihydroorotate_DH_Fe-S-bd"/>
</dbReference>
<feature type="binding site" evidence="11 12">
    <location>
        <begin position="79"/>
        <end position="80"/>
    </location>
    <ligand>
        <name>FAD</name>
        <dbReference type="ChEBI" id="CHEBI:57692"/>
    </ligand>
</feature>
<keyword evidence="3 11" id="KW-0285">Flavoprotein</keyword>
<evidence type="ECO:0000256" key="11">
    <source>
        <dbReference type="HAMAP-Rule" id="MF_01211"/>
    </source>
</evidence>
<dbReference type="InterPro" id="IPR039261">
    <property type="entry name" value="FNR_nucleotide-bd"/>
</dbReference>
<accession>A0A0U9HFV1</accession>
<dbReference type="InterPro" id="IPR017938">
    <property type="entry name" value="Riboflavin_synthase-like_b-brl"/>
</dbReference>
<evidence type="ECO:0000256" key="10">
    <source>
        <dbReference type="ARBA" id="ARBA00023014"/>
    </source>
</evidence>
<feature type="binding site" evidence="11 13">
    <location>
        <position position="251"/>
    </location>
    <ligand>
        <name>[2Fe-2S] cluster</name>
        <dbReference type="ChEBI" id="CHEBI:190135"/>
    </ligand>
</feature>
<comment type="cofactor">
    <cofactor evidence="13">
        <name>[2Fe-2S] cluster</name>
        <dbReference type="ChEBI" id="CHEBI:190135"/>
    </cofactor>
    <text evidence="13">Binds 1 [2Fe-2S] cluster per subunit.</text>
</comment>
<keyword evidence="9 11" id="KW-0408">Iron</keyword>
<dbReference type="GO" id="GO:0046872">
    <property type="term" value="F:metal ion binding"/>
    <property type="evidence" value="ECO:0007669"/>
    <property type="project" value="UniProtKB-KW"/>
</dbReference>
<dbReference type="UniPathway" id="UPA00070">
    <property type="reaction ID" value="UER00945"/>
</dbReference>
<dbReference type="EMBL" id="DF977002">
    <property type="protein sequence ID" value="GAQ25712.1"/>
    <property type="molecule type" value="Genomic_DNA"/>
</dbReference>
<evidence type="ECO:0000256" key="8">
    <source>
        <dbReference type="ARBA" id="ARBA00022982"/>
    </source>
</evidence>
<dbReference type="Pfam" id="PF10418">
    <property type="entry name" value="DHODB_Fe-S_bind"/>
    <property type="match status" value="1"/>
</dbReference>
<keyword evidence="6 11" id="KW-0274">FAD</keyword>
<dbReference type="InterPro" id="IPR012165">
    <property type="entry name" value="Cyt_c3_hydrogenase_gsu"/>
</dbReference>
<dbReference type="GO" id="GO:0051537">
    <property type="term" value="F:2 iron, 2 sulfur cluster binding"/>
    <property type="evidence" value="ECO:0007669"/>
    <property type="project" value="UniProtKB-KW"/>
</dbReference>
<keyword evidence="4 11" id="KW-0001">2Fe-2S</keyword>
<evidence type="ECO:0000256" key="1">
    <source>
        <dbReference type="ARBA" id="ARBA00006422"/>
    </source>
</evidence>
<keyword evidence="10 11" id="KW-0411">Iron-sulfur</keyword>
<dbReference type="STRING" id="224999.GCA_001485475_01748"/>
<dbReference type="InterPro" id="IPR023455">
    <property type="entry name" value="Dihydroorotate_DHASE_ETsu"/>
</dbReference>
<dbReference type="Proteomes" id="UP000062160">
    <property type="component" value="Unassembled WGS sequence"/>
</dbReference>
<comment type="function">
    <text evidence="11">Responsible for channeling the electrons from the oxidation of dihydroorotate from the FMN redox center in the PyrD type B subunit to the ultimate electron acceptor NAD(+).</text>
</comment>
<dbReference type="HAMAP" id="MF_01211">
    <property type="entry name" value="DHODB_Fe_S_bind"/>
    <property type="match status" value="1"/>
</dbReference>
<evidence type="ECO:0000313" key="16">
    <source>
        <dbReference type="Proteomes" id="UP000062160"/>
    </source>
</evidence>
<evidence type="ECO:0000256" key="5">
    <source>
        <dbReference type="ARBA" id="ARBA00022723"/>
    </source>
</evidence>
<evidence type="ECO:0000256" key="2">
    <source>
        <dbReference type="ARBA" id="ARBA00022448"/>
    </source>
</evidence>
<organism evidence="15">
    <name type="scientific">Tepidanaerobacter syntrophicus</name>
    <dbReference type="NCBI Taxonomy" id="224999"/>
    <lineage>
        <taxon>Bacteria</taxon>
        <taxon>Bacillati</taxon>
        <taxon>Bacillota</taxon>
        <taxon>Clostridia</taxon>
        <taxon>Thermosediminibacterales</taxon>
        <taxon>Tepidanaerobacteraceae</taxon>
        <taxon>Tepidanaerobacter</taxon>
    </lineage>
</organism>
<feature type="binding site" evidence="11 12">
    <location>
        <begin position="55"/>
        <end position="58"/>
    </location>
    <ligand>
        <name>FAD</name>
        <dbReference type="ChEBI" id="CHEBI:57692"/>
    </ligand>
</feature>
<evidence type="ECO:0000256" key="6">
    <source>
        <dbReference type="ARBA" id="ARBA00022827"/>
    </source>
</evidence>
<evidence type="ECO:0000256" key="4">
    <source>
        <dbReference type="ARBA" id="ARBA00022714"/>
    </source>
</evidence>
<dbReference type="PANTHER" id="PTHR43513:SF3">
    <property type="entry name" value="DIHYDROOROTATE DEHYDROGENASE B (NAD(+)), ELECTRON TRANSFER SUBUNIT-RELATED"/>
    <property type="match status" value="1"/>
</dbReference>
<gene>
    <name evidence="11" type="primary">pyrK</name>
    <name evidence="15" type="ORF">TSYNT_8249</name>
</gene>
<name>A0A0U9HFV1_9FIRM</name>
<dbReference type="PANTHER" id="PTHR43513">
    <property type="entry name" value="DIHYDROOROTATE DEHYDROGENASE B (NAD(+)), ELECTRON TRANSFER SUBUNIT"/>
    <property type="match status" value="1"/>
</dbReference>
<dbReference type="GO" id="GO:0050660">
    <property type="term" value="F:flavin adenine dinucleotide binding"/>
    <property type="evidence" value="ECO:0007669"/>
    <property type="project" value="InterPro"/>
</dbReference>
<comment type="subunit">
    <text evidence="11">Heterotetramer of 2 PyrK and 2 PyrD type B subunits.</text>
</comment>
<evidence type="ECO:0000259" key="14">
    <source>
        <dbReference type="PROSITE" id="PS51384"/>
    </source>
</evidence>
<keyword evidence="7 11" id="KW-0665">Pyrimidine biosynthesis</keyword>
<feature type="domain" description="FAD-binding FR-type" evidence="14">
    <location>
        <begin position="4"/>
        <end position="104"/>
    </location>
</feature>
<dbReference type="InterPro" id="IPR008333">
    <property type="entry name" value="Cbr1-like_FAD-bd_dom"/>
</dbReference>
<evidence type="ECO:0000256" key="12">
    <source>
        <dbReference type="PIRSR" id="PIRSR006816-1"/>
    </source>
</evidence>
<evidence type="ECO:0000256" key="7">
    <source>
        <dbReference type="ARBA" id="ARBA00022975"/>
    </source>
</evidence>
<comment type="cofactor">
    <cofactor evidence="11">
        <name>[2Fe-2S] cluster</name>
        <dbReference type="ChEBI" id="CHEBI:190135"/>
    </cofactor>
    <text evidence="11">Binds 1 [2Fe-2S] cluster per subunit.</text>
</comment>
<dbReference type="PIRSF" id="PIRSF006816">
    <property type="entry name" value="Cyc3_hyd_g"/>
    <property type="match status" value="1"/>
</dbReference>
<evidence type="ECO:0000256" key="3">
    <source>
        <dbReference type="ARBA" id="ARBA00022630"/>
    </source>
</evidence>
<dbReference type="PROSITE" id="PS51384">
    <property type="entry name" value="FAD_FR"/>
    <property type="match status" value="1"/>
</dbReference>
<dbReference type="GO" id="GO:0044205">
    <property type="term" value="P:'de novo' UMP biosynthetic process"/>
    <property type="evidence" value="ECO:0007669"/>
    <property type="project" value="UniProtKB-UniRule"/>
</dbReference>
<dbReference type="Gene3D" id="2.10.240.10">
    <property type="entry name" value="Dihydroorotate dehydrogenase, electron transfer subunit"/>
    <property type="match status" value="1"/>
</dbReference>
<dbReference type="PRINTS" id="PR00409">
    <property type="entry name" value="PHDIOXRDTASE"/>
</dbReference>
<dbReference type="AlphaFoldDB" id="A0A0U9HFV1"/>
<dbReference type="SUPFAM" id="SSF52343">
    <property type="entry name" value="Ferredoxin reductase-like, C-terminal NADP-linked domain"/>
    <property type="match status" value="1"/>
</dbReference>
<keyword evidence="8 11" id="KW-0249">Electron transport</keyword>
<dbReference type="SUPFAM" id="SSF63380">
    <property type="entry name" value="Riboflavin synthase domain-like"/>
    <property type="match status" value="1"/>
</dbReference>
<keyword evidence="16" id="KW-1185">Reference proteome</keyword>
<comment type="cofactor">
    <cofactor evidence="11 12">
        <name>FAD</name>
        <dbReference type="ChEBI" id="CHEBI:57692"/>
    </cofactor>
    <text evidence="11 12">Binds 1 FAD per subunit.</text>
</comment>
<dbReference type="GO" id="GO:0009055">
    <property type="term" value="F:electron transfer activity"/>
    <property type="evidence" value="ECO:0007669"/>
    <property type="project" value="UniProtKB-UniRule"/>
</dbReference>
<dbReference type="Gene3D" id="2.40.30.10">
    <property type="entry name" value="Translation factors"/>
    <property type="match status" value="1"/>
</dbReference>
<proteinExistence type="inferred from homology"/>
<comment type="similarity">
    <text evidence="1 11">Belongs to the PyrK family.</text>
</comment>
<dbReference type="InterPro" id="IPR017927">
    <property type="entry name" value="FAD-bd_FR_type"/>
</dbReference>
<feature type="binding site" evidence="11 13">
    <location>
        <position position="238"/>
    </location>
    <ligand>
        <name>[2Fe-2S] cluster</name>
        <dbReference type="ChEBI" id="CHEBI:190135"/>
    </ligand>
</feature>
<comment type="pathway">
    <text evidence="11">Pyrimidine metabolism; UMP biosynthesis via de novo pathway; orotate from (S)-dihydroorotate (NAD(+) route): step 1/1.</text>
</comment>
<evidence type="ECO:0000256" key="9">
    <source>
        <dbReference type="ARBA" id="ARBA00023004"/>
    </source>
</evidence>
<dbReference type="RefSeq" id="WP_238142680.1">
    <property type="nucleotide sequence ID" value="NZ_BSDN01000012.1"/>
</dbReference>
<dbReference type="InterPro" id="IPR037117">
    <property type="entry name" value="Dihydroorotate_DH_ele_sf"/>
</dbReference>
<feature type="binding site" evidence="11 12">
    <location>
        <begin position="72"/>
        <end position="74"/>
    </location>
    <ligand>
        <name>FAD</name>
        <dbReference type="ChEBI" id="CHEBI:57692"/>
    </ligand>
</feature>
<keyword evidence="5 11" id="KW-0479">Metal-binding</keyword>
<evidence type="ECO:0000313" key="15">
    <source>
        <dbReference type="EMBL" id="GAQ25712.1"/>
    </source>
</evidence>
<dbReference type="GO" id="GO:0016491">
    <property type="term" value="F:oxidoreductase activity"/>
    <property type="evidence" value="ECO:0007669"/>
    <property type="project" value="InterPro"/>
</dbReference>
<dbReference type="Pfam" id="PF00970">
    <property type="entry name" value="FAD_binding_6"/>
    <property type="match status" value="1"/>
</dbReference>